<dbReference type="AlphaFoldDB" id="A0A9Q3VT82"/>
<dbReference type="CDD" id="cd08899">
    <property type="entry name" value="SRPBCC_CalC_Aha1-like_6"/>
    <property type="match status" value="1"/>
</dbReference>
<organism evidence="4 5">
    <name type="scientific">Streptomyces guryensis</name>
    <dbReference type="NCBI Taxonomy" id="2886947"/>
    <lineage>
        <taxon>Bacteria</taxon>
        <taxon>Bacillati</taxon>
        <taxon>Actinomycetota</taxon>
        <taxon>Actinomycetes</taxon>
        <taxon>Kitasatosporales</taxon>
        <taxon>Streptomycetaceae</taxon>
        <taxon>Streptomyces</taxon>
    </lineage>
</organism>
<accession>A0A9Q3VT82</accession>
<gene>
    <name evidence="4" type="ORF">LJ657_29730</name>
</gene>
<sequence length="221" mass="23925">MTDVTHDISAVRRQVGKRTFKAGEARVVTVTRSYDAPLDDVWDACTNPERIPRWLLPVTGELRLGGRYQLQGNAGGVIERCDPPKSFSATWEYGGEVSWIELRLTSEEGGTRFQLEHIAHVDDTKWAEFGPGAVGVGWDLMVRGLSLHLASGGAAVDPKKFMGWMGSDEGRRFMTSSSEAWYAANVAGGEDEKTAREAADRTTAAYTGAGEGGDPGQEDAS</sequence>
<dbReference type="EMBL" id="JAJSBI010000017">
    <property type="protein sequence ID" value="MCD9877732.1"/>
    <property type="molecule type" value="Genomic_DNA"/>
</dbReference>
<evidence type="ECO:0000256" key="2">
    <source>
        <dbReference type="SAM" id="MobiDB-lite"/>
    </source>
</evidence>
<dbReference type="Gene3D" id="3.30.530.20">
    <property type="match status" value="1"/>
</dbReference>
<name>A0A9Q3VT82_9ACTN</name>
<evidence type="ECO:0000256" key="1">
    <source>
        <dbReference type="ARBA" id="ARBA00006817"/>
    </source>
</evidence>
<feature type="compositionally biased region" description="Basic and acidic residues" evidence="2">
    <location>
        <begin position="190"/>
        <end position="200"/>
    </location>
</feature>
<comment type="similarity">
    <text evidence="1">Belongs to the AHA1 family.</text>
</comment>
<proteinExistence type="inferred from homology"/>
<comment type="caution">
    <text evidence="4">The sequence shown here is derived from an EMBL/GenBank/DDBJ whole genome shotgun (WGS) entry which is preliminary data.</text>
</comment>
<dbReference type="Pfam" id="PF08327">
    <property type="entry name" value="AHSA1"/>
    <property type="match status" value="1"/>
</dbReference>
<feature type="region of interest" description="Disordered" evidence="2">
    <location>
        <begin position="188"/>
        <end position="221"/>
    </location>
</feature>
<evidence type="ECO:0000259" key="3">
    <source>
        <dbReference type="Pfam" id="PF08327"/>
    </source>
</evidence>
<reference evidence="4" key="1">
    <citation type="submission" date="2021-12" db="EMBL/GenBank/DDBJ databases">
        <authorList>
            <person name="Lee J.-H."/>
            <person name="Kim S.-B."/>
        </authorList>
    </citation>
    <scope>NUCLEOTIDE SEQUENCE</scope>
    <source>
        <strain evidence="4">NR30</strain>
    </source>
</reference>
<evidence type="ECO:0000313" key="5">
    <source>
        <dbReference type="Proteomes" id="UP001108029"/>
    </source>
</evidence>
<dbReference type="Proteomes" id="UP001108029">
    <property type="component" value="Unassembled WGS sequence"/>
</dbReference>
<dbReference type="InterPro" id="IPR013538">
    <property type="entry name" value="ASHA1/2-like_C"/>
</dbReference>
<dbReference type="RefSeq" id="WP_232651919.1">
    <property type="nucleotide sequence ID" value="NZ_JAJSBI010000017.1"/>
</dbReference>
<keyword evidence="5" id="KW-1185">Reference proteome</keyword>
<dbReference type="InterPro" id="IPR023393">
    <property type="entry name" value="START-like_dom_sf"/>
</dbReference>
<evidence type="ECO:0000313" key="4">
    <source>
        <dbReference type="EMBL" id="MCD9877732.1"/>
    </source>
</evidence>
<dbReference type="SUPFAM" id="SSF55961">
    <property type="entry name" value="Bet v1-like"/>
    <property type="match status" value="1"/>
</dbReference>
<protein>
    <submittedName>
        <fullName evidence="4">SRPBCC family protein</fullName>
    </submittedName>
</protein>
<feature type="domain" description="Activator of Hsp90 ATPase homologue 1/2-like C-terminal" evidence="3">
    <location>
        <begin position="35"/>
        <end position="146"/>
    </location>
</feature>